<dbReference type="Proteomes" id="UP000006242">
    <property type="component" value="Unassembled WGS sequence"/>
</dbReference>
<evidence type="ECO:0000313" key="2">
    <source>
        <dbReference type="EMBL" id="ERJ17655.1"/>
    </source>
</evidence>
<proteinExistence type="predicted"/>
<name>U2EHW0_9GAMM</name>
<sequence>MSTNFPFPAGAGMNRRGSDQQAARPAV</sequence>
<gene>
    <name evidence="2" type="ORF">SSPSH_003501</name>
</gene>
<dbReference type="EMBL" id="AFNV02000031">
    <property type="protein sequence ID" value="ERJ17655.1"/>
    <property type="molecule type" value="Genomic_DNA"/>
</dbReference>
<evidence type="ECO:0000313" key="3">
    <source>
        <dbReference type="Proteomes" id="UP000006242"/>
    </source>
</evidence>
<organism evidence="2 3">
    <name type="scientific">Salinisphaera shabanensis E1L3A</name>
    <dbReference type="NCBI Taxonomy" id="1033802"/>
    <lineage>
        <taxon>Bacteria</taxon>
        <taxon>Pseudomonadati</taxon>
        <taxon>Pseudomonadota</taxon>
        <taxon>Gammaproteobacteria</taxon>
        <taxon>Salinisphaerales</taxon>
        <taxon>Salinisphaeraceae</taxon>
        <taxon>Salinisphaera</taxon>
    </lineage>
</organism>
<keyword evidence="3" id="KW-1185">Reference proteome</keyword>
<dbReference type="AlphaFoldDB" id="U2EHW0"/>
<protein>
    <submittedName>
        <fullName evidence="2">Uncharacterized protein</fullName>
    </submittedName>
</protein>
<comment type="caution">
    <text evidence="2">The sequence shown here is derived from an EMBL/GenBank/DDBJ whole genome shotgun (WGS) entry which is preliminary data.</text>
</comment>
<reference evidence="2 3" key="2">
    <citation type="journal article" date="2013" name="PLoS ONE">
        <title>INDIGO - INtegrated Data Warehouse of MIcrobial GenOmes with Examples from the Red Sea Extremophiles.</title>
        <authorList>
            <person name="Alam I."/>
            <person name="Antunes A."/>
            <person name="Kamau A.A."/>
            <person name="Ba Alawi W."/>
            <person name="Kalkatawi M."/>
            <person name="Stingl U."/>
            <person name="Bajic V.B."/>
        </authorList>
    </citation>
    <scope>NUCLEOTIDE SEQUENCE [LARGE SCALE GENOMIC DNA]</scope>
    <source>
        <strain evidence="2 3">E1L3A</strain>
    </source>
</reference>
<feature type="non-terminal residue" evidence="2">
    <location>
        <position position="27"/>
    </location>
</feature>
<feature type="region of interest" description="Disordered" evidence="1">
    <location>
        <begin position="1"/>
        <end position="27"/>
    </location>
</feature>
<evidence type="ECO:0000256" key="1">
    <source>
        <dbReference type="SAM" id="MobiDB-lite"/>
    </source>
</evidence>
<reference evidence="2 3" key="1">
    <citation type="journal article" date="2011" name="J. Bacteriol.">
        <title>Genome sequence of Salinisphaera shabanensis, a gammaproteobacterium from the harsh, variable environment of the brine-seawater interface of the Shaban Deep in the Red Sea.</title>
        <authorList>
            <person name="Antunes A."/>
            <person name="Alam I."/>
            <person name="Bajic V.B."/>
            <person name="Stingl U."/>
        </authorList>
    </citation>
    <scope>NUCLEOTIDE SEQUENCE [LARGE SCALE GENOMIC DNA]</scope>
    <source>
        <strain evidence="2 3">E1L3A</strain>
    </source>
</reference>
<accession>U2EHW0</accession>